<dbReference type="Gene3D" id="3.20.20.150">
    <property type="entry name" value="Divalent-metal-dependent TIM barrel enzymes"/>
    <property type="match status" value="1"/>
</dbReference>
<protein>
    <submittedName>
        <fullName evidence="2">Xylose isomerase-like protein</fullName>
    </submittedName>
</protein>
<dbReference type="Proteomes" id="UP000325780">
    <property type="component" value="Unassembled WGS sequence"/>
</dbReference>
<dbReference type="InterPro" id="IPR050312">
    <property type="entry name" value="IolE/XylAMocC-like"/>
</dbReference>
<evidence type="ECO:0000313" key="2">
    <source>
        <dbReference type="EMBL" id="KAE8145774.1"/>
    </source>
</evidence>
<name>A0A5N6THC4_ASPAV</name>
<dbReference type="SUPFAM" id="SSF51658">
    <property type="entry name" value="Xylose isomerase-like"/>
    <property type="match status" value="1"/>
</dbReference>
<evidence type="ECO:0000259" key="1">
    <source>
        <dbReference type="Pfam" id="PF01261"/>
    </source>
</evidence>
<proteinExistence type="predicted"/>
<dbReference type="PANTHER" id="PTHR12110">
    <property type="entry name" value="HYDROXYPYRUVATE ISOMERASE"/>
    <property type="match status" value="1"/>
</dbReference>
<reference evidence="2 3" key="1">
    <citation type="submission" date="2019-04" db="EMBL/GenBank/DDBJ databases">
        <title>Friends and foes A comparative genomics study of 23 Aspergillus species from section Flavi.</title>
        <authorList>
            <consortium name="DOE Joint Genome Institute"/>
            <person name="Kjaerbolling I."/>
            <person name="Vesth T."/>
            <person name="Frisvad J.C."/>
            <person name="Nybo J.L."/>
            <person name="Theobald S."/>
            <person name="Kildgaard S."/>
            <person name="Isbrandt T."/>
            <person name="Kuo A."/>
            <person name="Sato A."/>
            <person name="Lyhne E.K."/>
            <person name="Kogle M.E."/>
            <person name="Wiebenga A."/>
            <person name="Kun R.S."/>
            <person name="Lubbers R.J."/>
            <person name="Makela M.R."/>
            <person name="Barry K."/>
            <person name="Chovatia M."/>
            <person name="Clum A."/>
            <person name="Daum C."/>
            <person name="Haridas S."/>
            <person name="He G."/>
            <person name="LaButti K."/>
            <person name="Lipzen A."/>
            <person name="Mondo S."/>
            <person name="Riley R."/>
            <person name="Salamov A."/>
            <person name="Simmons B.A."/>
            <person name="Magnuson J.K."/>
            <person name="Henrissat B."/>
            <person name="Mortensen U.H."/>
            <person name="Larsen T.O."/>
            <person name="Devries R.P."/>
            <person name="Grigoriev I.V."/>
            <person name="Machida M."/>
            <person name="Baker S.E."/>
            <person name="Andersen M.R."/>
        </authorList>
    </citation>
    <scope>NUCLEOTIDE SEQUENCE [LARGE SCALE GENOMIC DNA]</scope>
    <source>
        <strain evidence="2 3">IBT 18842</strain>
    </source>
</reference>
<feature type="domain" description="Xylose isomerase-like TIM barrel" evidence="1">
    <location>
        <begin position="25"/>
        <end position="328"/>
    </location>
</feature>
<dbReference type="GO" id="GO:0016853">
    <property type="term" value="F:isomerase activity"/>
    <property type="evidence" value="ECO:0007669"/>
    <property type="project" value="UniProtKB-KW"/>
</dbReference>
<accession>A0A5N6THC4</accession>
<keyword evidence="3" id="KW-1185">Reference proteome</keyword>
<dbReference type="PANTHER" id="PTHR12110:SF21">
    <property type="entry name" value="XYLOSE ISOMERASE-LIKE TIM BARREL DOMAIN-CONTAINING PROTEIN"/>
    <property type="match status" value="1"/>
</dbReference>
<dbReference type="Pfam" id="PF01261">
    <property type="entry name" value="AP_endonuc_2"/>
    <property type="match status" value="1"/>
</dbReference>
<organism evidence="2 3">
    <name type="scientific">Aspergillus avenaceus</name>
    <dbReference type="NCBI Taxonomy" id="36643"/>
    <lineage>
        <taxon>Eukaryota</taxon>
        <taxon>Fungi</taxon>
        <taxon>Dikarya</taxon>
        <taxon>Ascomycota</taxon>
        <taxon>Pezizomycotina</taxon>
        <taxon>Eurotiomycetes</taxon>
        <taxon>Eurotiomycetidae</taxon>
        <taxon>Eurotiales</taxon>
        <taxon>Aspergillaceae</taxon>
        <taxon>Aspergillus</taxon>
        <taxon>Aspergillus subgen. Circumdati</taxon>
    </lineage>
</organism>
<gene>
    <name evidence="2" type="ORF">BDV25DRAFT_170245</name>
</gene>
<keyword evidence="2" id="KW-0413">Isomerase</keyword>
<dbReference type="InterPro" id="IPR013022">
    <property type="entry name" value="Xyl_isomerase-like_TIM-brl"/>
</dbReference>
<dbReference type="EMBL" id="ML742314">
    <property type="protein sequence ID" value="KAE8145774.1"/>
    <property type="molecule type" value="Genomic_DNA"/>
</dbReference>
<dbReference type="AlphaFoldDB" id="A0A5N6THC4"/>
<dbReference type="InterPro" id="IPR036237">
    <property type="entry name" value="Xyl_isomerase-like_sf"/>
</dbReference>
<sequence>MPNRLGIASMSLGRPGIHDLPSKLHQAALHGYQGIELFFDDLDHLANLLFKGDHIAAAHHVRQLCDTLHLSIICLQPFFHYEGLLDRTEQQRLLNEKLPKWFELSRILGTDLIQIPSNFLPADSNGQPRTTGDRATIVSDLQAIADKGLQQTPPIRFVYESLAWANHINKWEDCYEVVERVNRPNFGMCLDTFNIAGCVYADPTHPTGKTPNADADLRNSIAHLRARVDVSKVFYVQIVDGERLTAPLDESHPFHVSGQPARMNWSRNARLFAFEEERGGYLPVLDVAKAFFDIGFEGWVSLELFSRTLADPDPSTPRAHARRGRDSWKKLVAALELKTEDSLGFVINLLAVVDATN</sequence>
<dbReference type="OrthoDB" id="5360893at2759"/>
<evidence type="ECO:0000313" key="3">
    <source>
        <dbReference type="Proteomes" id="UP000325780"/>
    </source>
</evidence>